<keyword evidence="10" id="KW-0998">Cell outer membrane</keyword>
<protein>
    <submittedName>
        <fullName evidence="13">Porin</fullName>
    </submittedName>
</protein>
<keyword evidence="9" id="KW-0472">Membrane</keyword>
<sequence length="367" mass="38505">MNAFANQIFKSPLRRLPALLTLAAAACAAQAQSSVQLYGIMDAGVQVSDTGAPGQGRQYEVGTGNQAGTRLGFRGTEDLGGGLKAVFNLEMGIFNDTGALITFGEPSNIVFGRRSVVGLQSAFGDIMLGRDYTPAWWNIFQTDRFRLGMPGTIATSSQVAVTRANNGIFYTSPVLGGGFRGRLAYTLGAESSSPRDLGRLAGAQAEYRSGGLLLTAAAQTRTDLVPGSTTNTARLKERGAGLEYAVGNYTVSAGYWATDPVTATVGAVDRSRAAWLGGTVRLGVGQITAQVTRTTMDVFGRGTGRAITAGIAYVHSLSKRTSLYAGIGTVRNDANSRLPLNTGTQRVGGTVFDADPRALVVGMRHDF</sequence>
<feature type="domain" description="Porin" evidence="12">
    <location>
        <begin position="18"/>
        <end position="334"/>
    </location>
</feature>
<dbReference type="InterPro" id="IPR023614">
    <property type="entry name" value="Porin_dom_sf"/>
</dbReference>
<keyword evidence="6 11" id="KW-0732">Signal</keyword>
<dbReference type="RefSeq" id="WP_376851953.1">
    <property type="nucleotide sequence ID" value="NZ_JBHSMF010000010.1"/>
</dbReference>
<dbReference type="InterPro" id="IPR002299">
    <property type="entry name" value="Porin_Neis"/>
</dbReference>
<evidence type="ECO:0000256" key="2">
    <source>
        <dbReference type="ARBA" id="ARBA00011233"/>
    </source>
</evidence>
<dbReference type="InterPro" id="IPR050298">
    <property type="entry name" value="Gram-neg_bact_OMP"/>
</dbReference>
<dbReference type="Pfam" id="PF13609">
    <property type="entry name" value="Porin_4"/>
    <property type="match status" value="1"/>
</dbReference>
<organism evidence="13 14">
    <name type="scientific">Caenimonas terrae</name>
    <dbReference type="NCBI Taxonomy" id="696074"/>
    <lineage>
        <taxon>Bacteria</taxon>
        <taxon>Pseudomonadati</taxon>
        <taxon>Pseudomonadota</taxon>
        <taxon>Betaproteobacteria</taxon>
        <taxon>Burkholderiales</taxon>
        <taxon>Comamonadaceae</taxon>
        <taxon>Caenimonas</taxon>
    </lineage>
</organism>
<dbReference type="EMBL" id="JBHSMF010000010">
    <property type="protein sequence ID" value="MFC5499701.1"/>
    <property type="molecule type" value="Genomic_DNA"/>
</dbReference>
<dbReference type="InterPro" id="IPR033900">
    <property type="entry name" value="Gram_neg_porin_domain"/>
</dbReference>
<accession>A0ABW0NH14</accession>
<evidence type="ECO:0000256" key="7">
    <source>
        <dbReference type="ARBA" id="ARBA00023065"/>
    </source>
</evidence>
<dbReference type="PANTHER" id="PTHR34501:SF9">
    <property type="entry name" value="MAJOR OUTER MEMBRANE PROTEIN P.IA"/>
    <property type="match status" value="1"/>
</dbReference>
<dbReference type="Proteomes" id="UP001596037">
    <property type="component" value="Unassembled WGS sequence"/>
</dbReference>
<dbReference type="PRINTS" id="PR00184">
    <property type="entry name" value="NEISSPPORIN"/>
</dbReference>
<evidence type="ECO:0000313" key="13">
    <source>
        <dbReference type="EMBL" id="MFC5499701.1"/>
    </source>
</evidence>
<evidence type="ECO:0000256" key="11">
    <source>
        <dbReference type="SAM" id="SignalP"/>
    </source>
</evidence>
<keyword evidence="14" id="KW-1185">Reference proteome</keyword>
<dbReference type="CDD" id="cd00342">
    <property type="entry name" value="gram_neg_porins"/>
    <property type="match status" value="1"/>
</dbReference>
<evidence type="ECO:0000256" key="10">
    <source>
        <dbReference type="ARBA" id="ARBA00023237"/>
    </source>
</evidence>
<name>A0ABW0NH14_9BURK</name>
<keyword evidence="7" id="KW-0406">Ion transport</keyword>
<dbReference type="PANTHER" id="PTHR34501">
    <property type="entry name" value="PROTEIN YDDL-RELATED"/>
    <property type="match status" value="1"/>
</dbReference>
<evidence type="ECO:0000256" key="1">
    <source>
        <dbReference type="ARBA" id="ARBA00004571"/>
    </source>
</evidence>
<evidence type="ECO:0000256" key="4">
    <source>
        <dbReference type="ARBA" id="ARBA00022452"/>
    </source>
</evidence>
<evidence type="ECO:0000256" key="5">
    <source>
        <dbReference type="ARBA" id="ARBA00022692"/>
    </source>
</evidence>
<dbReference type="Gene3D" id="2.40.160.10">
    <property type="entry name" value="Porin"/>
    <property type="match status" value="1"/>
</dbReference>
<reference evidence="14" key="1">
    <citation type="journal article" date="2019" name="Int. J. Syst. Evol. Microbiol.">
        <title>The Global Catalogue of Microorganisms (GCM) 10K type strain sequencing project: providing services to taxonomists for standard genome sequencing and annotation.</title>
        <authorList>
            <consortium name="The Broad Institute Genomics Platform"/>
            <consortium name="The Broad Institute Genome Sequencing Center for Infectious Disease"/>
            <person name="Wu L."/>
            <person name="Ma J."/>
        </authorList>
    </citation>
    <scope>NUCLEOTIDE SEQUENCE [LARGE SCALE GENOMIC DNA]</scope>
    <source>
        <strain evidence="14">CCUG 57401</strain>
    </source>
</reference>
<proteinExistence type="predicted"/>
<keyword evidence="5" id="KW-0812">Transmembrane</keyword>
<comment type="caution">
    <text evidence="13">The sequence shown here is derived from an EMBL/GenBank/DDBJ whole genome shotgun (WGS) entry which is preliminary data.</text>
</comment>
<keyword evidence="4" id="KW-1134">Transmembrane beta strand</keyword>
<evidence type="ECO:0000256" key="6">
    <source>
        <dbReference type="ARBA" id="ARBA00022729"/>
    </source>
</evidence>
<evidence type="ECO:0000313" key="14">
    <source>
        <dbReference type="Proteomes" id="UP001596037"/>
    </source>
</evidence>
<feature type="signal peptide" evidence="11">
    <location>
        <begin position="1"/>
        <end position="31"/>
    </location>
</feature>
<evidence type="ECO:0000256" key="9">
    <source>
        <dbReference type="ARBA" id="ARBA00023136"/>
    </source>
</evidence>
<evidence type="ECO:0000256" key="3">
    <source>
        <dbReference type="ARBA" id="ARBA00022448"/>
    </source>
</evidence>
<gene>
    <name evidence="13" type="ORF">ACFPOE_19315</name>
</gene>
<keyword evidence="3" id="KW-0813">Transport</keyword>
<feature type="chain" id="PRO_5047107451" evidence="11">
    <location>
        <begin position="32"/>
        <end position="367"/>
    </location>
</feature>
<evidence type="ECO:0000259" key="12">
    <source>
        <dbReference type="Pfam" id="PF13609"/>
    </source>
</evidence>
<keyword evidence="8" id="KW-0626">Porin</keyword>
<evidence type="ECO:0000256" key="8">
    <source>
        <dbReference type="ARBA" id="ARBA00023114"/>
    </source>
</evidence>
<comment type="subunit">
    <text evidence="2">Homotrimer.</text>
</comment>
<dbReference type="SUPFAM" id="SSF56935">
    <property type="entry name" value="Porins"/>
    <property type="match status" value="1"/>
</dbReference>
<comment type="subcellular location">
    <subcellularLocation>
        <location evidence="1">Cell outer membrane</location>
        <topology evidence="1">Multi-pass membrane protein</topology>
    </subcellularLocation>
</comment>